<dbReference type="RefSeq" id="WP_062130324.1">
    <property type="nucleotide sequence ID" value="NZ_LRBG01000031.1"/>
</dbReference>
<name>A0A149PKH4_9BURK</name>
<reference evidence="3 4" key="1">
    <citation type="journal article" date="2015" name="Int. J. Syst. Evol. Microbiol.">
        <title>Burkholderia monticola sp. nov., isolated from mountain soil.</title>
        <authorList>
            <person name="Baek I."/>
            <person name="Seo B."/>
            <person name="Lee I."/>
            <person name="Yi H."/>
            <person name="Chun J."/>
        </authorList>
    </citation>
    <scope>NUCLEOTIDE SEQUENCE [LARGE SCALE GENOMIC DNA]</scope>
    <source>
        <strain evidence="3 4">JC2948</strain>
    </source>
</reference>
<evidence type="ECO:0000256" key="2">
    <source>
        <dbReference type="SAM" id="SignalP"/>
    </source>
</evidence>
<dbReference type="PANTHER" id="PTHR42928">
    <property type="entry name" value="TRICARBOXYLATE-BINDING PROTEIN"/>
    <property type="match status" value="1"/>
</dbReference>
<feature type="chain" id="PRO_5007551298" evidence="2">
    <location>
        <begin position="26"/>
        <end position="324"/>
    </location>
</feature>
<dbReference type="InterPro" id="IPR005064">
    <property type="entry name" value="BUG"/>
</dbReference>
<organism evidence="3 4">
    <name type="scientific">Paraburkholderia monticola</name>
    <dbReference type="NCBI Taxonomy" id="1399968"/>
    <lineage>
        <taxon>Bacteria</taxon>
        <taxon>Pseudomonadati</taxon>
        <taxon>Pseudomonadota</taxon>
        <taxon>Betaproteobacteria</taxon>
        <taxon>Burkholderiales</taxon>
        <taxon>Burkholderiaceae</taxon>
        <taxon>Paraburkholderia</taxon>
    </lineage>
</organism>
<comment type="similarity">
    <text evidence="1">Belongs to the UPF0065 (bug) family.</text>
</comment>
<dbReference type="Proteomes" id="UP000075613">
    <property type="component" value="Unassembled WGS sequence"/>
</dbReference>
<dbReference type="STRING" id="1399968.CI15_20595"/>
<evidence type="ECO:0000313" key="4">
    <source>
        <dbReference type="Proteomes" id="UP000075613"/>
    </source>
</evidence>
<dbReference type="SUPFAM" id="SSF53850">
    <property type="entry name" value="Periplasmic binding protein-like II"/>
    <property type="match status" value="1"/>
</dbReference>
<evidence type="ECO:0000313" key="3">
    <source>
        <dbReference type="EMBL" id="KXU85557.1"/>
    </source>
</evidence>
<sequence>MISRRNVLGVLIASGCLGWRMGARAAGYPDAPVRLVLPYTAGSDDVQARLVARTLGHYLGQPIVVEAHAGAGGNIAAHYTAHASADGYTMLFAINSLLEVNPLMYRDPGFDPLADFTQVAPLAEHQFMLVVNPRVPANSVRELIDYAKKNPGKLTNATAGAGSALYLAGMLFMTKAGIGMVNVPYKGGADDTLAVLAGDVDMEFGGIPNVAPYVKDGRLRALAVSGTQRSPLYPDLPTVAQAGVPGFDFTAWSSLAVPAATPAPVVQVLRTAVAKTMADPDLRRDLDKLGFVPLAGSGDELRRRIETESAQWRQVFEHAGIKPS</sequence>
<gene>
    <name evidence="3" type="ORF">CI15_20595</name>
</gene>
<dbReference type="Gene3D" id="3.40.190.150">
    <property type="entry name" value="Bordetella uptake gene, domain 1"/>
    <property type="match status" value="1"/>
</dbReference>
<proteinExistence type="inferred from homology"/>
<comment type="caution">
    <text evidence="3">The sequence shown here is derived from an EMBL/GenBank/DDBJ whole genome shotgun (WGS) entry which is preliminary data.</text>
</comment>
<dbReference type="Gene3D" id="3.40.190.10">
    <property type="entry name" value="Periplasmic binding protein-like II"/>
    <property type="match status" value="1"/>
</dbReference>
<dbReference type="PANTHER" id="PTHR42928:SF5">
    <property type="entry name" value="BLR1237 PROTEIN"/>
    <property type="match status" value="1"/>
</dbReference>
<dbReference type="OrthoDB" id="8678477at2"/>
<dbReference type="Pfam" id="PF03401">
    <property type="entry name" value="TctC"/>
    <property type="match status" value="1"/>
</dbReference>
<dbReference type="PIRSF" id="PIRSF017082">
    <property type="entry name" value="YflP"/>
    <property type="match status" value="1"/>
</dbReference>
<dbReference type="PROSITE" id="PS51257">
    <property type="entry name" value="PROKAR_LIPOPROTEIN"/>
    <property type="match status" value="1"/>
</dbReference>
<dbReference type="EMBL" id="LRBG01000031">
    <property type="protein sequence ID" value="KXU85557.1"/>
    <property type="molecule type" value="Genomic_DNA"/>
</dbReference>
<feature type="signal peptide" evidence="2">
    <location>
        <begin position="1"/>
        <end position="25"/>
    </location>
</feature>
<protein>
    <submittedName>
        <fullName evidence="3">C4-dicarboxylate ABC transporter substrate-binding protein</fullName>
    </submittedName>
</protein>
<dbReference type="InterPro" id="IPR042100">
    <property type="entry name" value="Bug_dom1"/>
</dbReference>
<evidence type="ECO:0000256" key="1">
    <source>
        <dbReference type="ARBA" id="ARBA00006987"/>
    </source>
</evidence>
<keyword evidence="2" id="KW-0732">Signal</keyword>
<accession>A0A149PKH4</accession>
<dbReference type="CDD" id="cd07012">
    <property type="entry name" value="PBP2_Bug_TTT"/>
    <property type="match status" value="1"/>
</dbReference>
<keyword evidence="4" id="KW-1185">Reference proteome</keyword>
<dbReference type="AlphaFoldDB" id="A0A149PKH4"/>